<accession>A0ABR1BSU4</accession>
<feature type="region of interest" description="Disordered" evidence="1">
    <location>
        <begin position="45"/>
        <end position="72"/>
    </location>
</feature>
<evidence type="ECO:0000313" key="3">
    <source>
        <dbReference type="Proteomes" id="UP001303046"/>
    </source>
</evidence>
<dbReference type="Proteomes" id="UP001303046">
    <property type="component" value="Unassembled WGS sequence"/>
</dbReference>
<name>A0ABR1BSU4_NECAM</name>
<organism evidence="2 3">
    <name type="scientific">Necator americanus</name>
    <name type="common">Human hookworm</name>
    <dbReference type="NCBI Taxonomy" id="51031"/>
    <lineage>
        <taxon>Eukaryota</taxon>
        <taxon>Metazoa</taxon>
        <taxon>Ecdysozoa</taxon>
        <taxon>Nematoda</taxon>
        <taxon>Chromadorea</taxon>
        <taxon>Rhabditida</taxon>
        <taxon>Rhabditina</taxon>
        <taxon>Rhabditomorpha</taxon>
        <taxon>Strongyloidea</taxon>
        <taxon>Ancylostomatidae</taxon>
        <taxon>Bunostominae</taxon>
        <taxon>Necator</taxon>
    </lineage>
</organism>
<proteinExistence type="predicted"/>
<dbReference type="PANTHER" id="PTHR35017">
    <property type="entry name" value="PROTEIN CBG16223-RELATED"/>
    <property type="match status" value="1"/>
</dbReference>
<reference evidence="2 3" key="1">
    <citation type="submission" date="2023-08" db="EMBL/GenBank/DDBJ databases">
        <title>A Necator americanus chromosomal reference genome.</title>
        <authorList>
            <person name="Ilik V."/>
            <person name="Petrzelkova K.J."/>
            <person name="Pardy F."/>
            <person name="Fuh T."/>
            <person name="Niatou-Singa F.S."/>
            <person name="Gouil Q."/>
            <person name="Baker L."/>
            <person name="Ritchie M.E."/>
            <person name="Jex A.R."/>
            <person name="Gazzola D."/>
            <person name="Li H."/>
            <person name="Toshio Fujiwara R."/>
            <person name="Zhan B."/>
            <person name="Aroian R.V."/>
            <person name="Pafco B."/>
            <person name="Schwarz E.M."/>
        </authorList>
    </citation>
    <scope>NUCLEOTIDE SEQUENCE [LARGE SCALE GENOMIC DNA]</scope>
    <source>
        <strain evidence="2 3">Aroian</strain>
        <tissue evidence="2">Whole animal</tissue>
    </source>
</reference>
<evidence type="ECO:0008006" key="4">
    <source>
        <dbReference type="Google" id="ProtNLM"/>
    </source>
</evidence>
<sequence length="335" mass="37590">MSGKTHFGKRSNWEKVKIPDRKGGTIRKKKYQSHRILEMRKRVGQLPSRRISDSEGGSVGSAGGPCSRGPESGRIQLREQARPHGSTEGLCPAGYNSAAVQLNPPMSTDRSKQSWAIRKSYEKEAFVARRNLSWISYARSVLDLQDIVMLCLQCAVLLVLTPFSVAQFHRNRLSVIQPGFVRSRTFSRHNANGGGRDRAVAPLLDSSRALPCCQDESGGAVCRSMKANDPEGFLKKCNTEPDFSLVICCKACNDVTVNYKERGALFFNSQNDNTQCFDRMSSNYCSRFQSNTDTWSAKRWSCNSQHFRLGFRVCRQSCGFCTMDWRNSPNPLKCT</sequence>
<dbReference type="EMBL" id="JAVFWL010000001">
    <property type="protein sequence ID" value="KAK6729448.1"/>
    <property type="molecule type" value="Genomic_DNA"/>
</dbReference>
<evidence type="ECO:0000256" key="1">
    <source>
        <dbReference type="SAM" id="MobiDB-lite"/>
    </source>
</evidence>
<comment type="caution">
    <text evidence="2">The sequence shown here is derived from an EMBL/GenBank/DDBJ whole genome shotgun (WGS) entry which is preliminary data.</text>
</comment>
<keyword evidence="3" id="KW-1185">Reference proteome</keyword>
<feature type="region of interest" description="Disordered" evidence="1">
    <location>
        <begin position="1"/>
        <end position="31"/>
    </location>
</feature>
<protein>
    <recommendedName>
        <fullName evidence="4">PLAC domain-containing protein</fullName>
    </recommendedName>
</protein>
<evidence type="ECO:0000313" key="2">
    <source>
        <dbReference type="EMBL" id="KAK6729448.1"/>
    </source>
</evidence>
<gene>
    <name evidence="2" type="primary">Necator_chrI.g2605</name>
    <name evidence="2" type="ORF">RB195_006477</name>
</gene>
<feature type="compositionally biased region" description="Basic and acidic residues" evidence="1">
    <location>
        <begin position="11"/>
        <end position="23"/>
    </location>
</feature>
<dbReference type="PANTHER" id="PTHR35017:SF6">
    <property type="entry name" value="SHKT DOMAIN-CONTAINING PROTEIN"/>
    <property type="match status" value="1"/>
</dbReference>